<sequence length="253" mass="28834">MKKQFLILACSVLALTACKNENKEKEEEKSPNENKEMAQENNENNEWISLFNGKNLEGWKVYGKDSISDQWQVKDGAIVFVPSEKEKSAENLITKEQFTSFELSLDWKISEGGNSGVMYAVQDNPEKYSEPYMTGPEIQILDNQRHPDAKNGPNRTAGALYDLYPPSKDVTKPAGEWNHEVIRIDHENNQGSVTLNGTKIVEFPAHGPDWDKQVENSKFKDWEGFGKNRTGHIALQDHGHKVWFKDIKIKPLD</sequence>
<feature type="compositionally biased region" description="Basic and acidic residues" evidence="1">
    <location>
        <begin position="21"/>
        <end position="38"/>
    </location>
</feature>
<dbReference type="RefSeq" id="WP_107012885.1">
    <property type="nucleotide sequence ID" value="NZ_CP028136.1"/>
</dbReference>
<dbReference type="PROSITE" id="PS51257">
    <property type="entry name" value="PROKAR_LIPOPROTEIN"/>
    <property type="match status" value="1"/>
</dbReference>
<evidence type="ECO:0000313" key="4">
    <source>
        <dbReference type="Proteomes" id="UP000241507"/>
    </source>
</evidence>
<gene>
    <name evidence="3" type="ORF">C7S20_13065</name>
</gene>
<keyword evidence="4" id="KW-1185">Reference proteome</keyword>
<dbReference type="InterPro" id="IPR010496">
    <property type="entry name" value="AL/BT2_dom"/>
</dbReference>
<feature type="domain" description="3-keto-alpha-glucoside-1,2-lyase/3-keto-2-hydroxy-glucal hydratase" evidence="2">
    <location>
        <begin position="46"/>
        <end position="250"/>
    </location>
</feature>
<proteinExistence type="predicted"/>
<protein>
    <submittedName>
        <fullName evidence="3">DUF1080 domain-containing protein</fullName>
    </submittedName>
</protein>
<evidence type="ECO:0000313" key="3">
    <source>
        <dbReference type="EMBL" id="AVR46111.1"/>
    </source>
</evidence>
<dbReference type="AlphaFoldDB" id="A0A2R3Z760"/>
<accession>A0A2R3Z760</accession>
<evidence type="ECO:0000256" key="1">
    <source>
        <dbReference type="SAM" id="MobiDB-lite"/>
    </source>
</evidence>
<dbReference type="GO" id="GO:0016787">
    <property type="term" value="F:hydrolase activity"/>
    <property type="evidence" value="ECO:0007669"/>
    <property type="project" value="InterPro"/>
</dbReference>
<dbReference type="OrthoDB" id="9806233at2"/>
<dbReference type="Gene3D" id="2.60.120.560">
    <property type="entry name" value="Exo-inulinase, domain 1"/>
    <property type="match status" value="1"/>
</dbReference>
<feature type="region of interest" description="Disordered" evidence="1">
    <location>
        <begin position="21"/>
        <end position="41"/>
    </location>
</feature>
<evidence type="ECO:0000259" key="2">
    <source>
        <dbReference type="Pfam" id="PF06439"/>
    </source>
</evidence>
<name>A0A2R3Z760_9FLAO</name>
<dbReference type="Pfam" id="PF06439">
    <property type="entry name" value="3keto-disac_hyd"/>
    <property type="match status" value="1"/>
</dbReference>
<dbReference type="EMBL" id="CP028136">
    <property type="protein sequence ID" value="AVR46111.1"/>
    <property type="molecule type" value="Genomic_DNA"/>
</dbReference>
<dbReference type="KEGG" id="grs:C7S20_13065"/>
<reference evidence="4" key="1">
    <citation type="submission" date="2018-03" db="EMBL/GenBank/DDBJ databases">
        <title>Gramella fulva sp. nov., isolated from a dry surface of tidal flat.</title>
        <authorList>
            <person name="Hwang S.H."/>
            <person name="Hwang W.M."/>
            <person name="Kang K."/>
            <person name="Ahn T.-Y."/>
        </authorList>
    </citation>
    <scope>NUCLEOTIDE SEQUENCE [LARGE SCALE GENOMIC DNA]</scope>
    <source>
        <strain evidence="4">SH35</strain>
    </source>
</reference>
<dbReference type="Proteomes" id="UP000241507">
    <property type="component" value="Chromosome"/>
</dbReference>
<organism evidence="3 4">
    <name type="scientific">Christiangramia fulva</name>
    <dbReference type="NCBI Taxonomy" id="2126553"/>
    <lineage>
        <taxon>Bacteria</taxon>
        <taxon>Pseudomonadati</taxon>
        <taxon>Bacteroidota</taxon>
        <taxon>Flavobacteriia</taxon>
        <taxon>Flavobacteriales</taxon>
        <taxon>Flavobacteriaceae</taxon>
        <taxon>Christiangramia</taxon>
    </lineage>
</organism>